<dbReference type="PANTHER" id="PTHR43715:SF1">
    <property type="entry name" value="GDP-MANNOSE 4,6 DEHYDRATASE"/>
    <property type="match status" value="1"/>
</dbReference>
<dbReference type="Gene3D" id="3.90.25.10">
    <property type="entry name" value="UDP-galactose 4-epimerase, domain 1"/>
    <property type="match status" value="1"/>
</dbReference>
<dbReference type="AlphaFoldDB" id="A0A0C2ME25"/>
<dbReference type="InterPro" id="IPR016040">
    <property type="entry name" value="NAD(P)-bd_dom"/>
</dbReference>
<keyword evidence="9" id="KW-1185">Reference proteome</keyword>
<organism evidence="8 9">
    <name type="scientific">Thelohanellus kitauei</name>
    <name type="common">Myxosporean</name>
    <dbReference type="NCBI Taxonomy" id="669202"/>
    <lineage>
        <taxon>Eukaryota</taxon>
        <taxon>Metazoa</taxon>
        <taxon>Cnidaria</taxon>
        <taxon>Myxozoa</taxon>
        <taxon>Myxosporea</taxon>
        <taxon>Bivalvulida</taxon>
        <taxon>Platysporina</taxon>
        <taxon>Myxobolidae</taxon>
        <taxon>Thelohanellus</taxon>
    </lineage>
</organism>
<dbReference type="EMBL" id="JWZT01003862">
    <property type="protein sequence ID" value="KII65401.1"/>
    <property type="molecule type" value="Genomic_DNA"/>
</dbReference>
<accession>A0A0C2ME25</accession>
<dbReference type="UniPathway" id="UPA00128">
    <property type="reaction ID" value="UER00190"/>
</dbReference>
<dbReference type="Pfam" id="PF16363">
    <property type="entry name" value="GDP_Man_Dehyd"/>
    <property type="match status" value="1"/>
</dbReference>
<evidence type="ECO:0000256" key="3">
    <source>
        <dbReference type="ARBA" id="ARBA00009263"/>
    </source>
</evidence>
<evidence type="ECO:0000256" key="2">
    <source>
        <dbReference type="ARBA" id="ARBA00004912"/>
    </source>
</evidence>
<dbReference type="InterPro" id="IPR006368">
    <property type="entry name" value="GDP_Man_deHydtase"/>
</dbReference>
<dbReference type="EC" id="4.2.1.47" evidence="4"/>
<name>A0A0C2ME25_THEKT</name>
<evidence type="ECO:0000313" key="9">
    <source>
        <dbReference type="Proteomes" id="UP000031668"/>
    </source>
</evidence>
<dbReference type="InterPro" id="IPR036291">
    <property type="entry name" value="NAD(P)-bd_dom_sf"/>
</dbReference>
<dbReference type="OrthoDB" id="10253554at2759"/>
<evidence type="ECO:0000259" key="7">
    <source>
        <dbReference type="Pfam" id="PF16363"/>
    </source>
</evidence>
<dbReference type="OMA" id="ETENNFP"/>
<dbReference type="GO" id="GO:0042351">
    <property type="term" value="P:'de novo' GDP-L-fucose biosynthetic process"/>
    <property type="evidence" value="ECO:0007669"/>
    <property type="project" value="UniProtKB-UniPathway"/>
</dbReference>
<dbReference type="Proteomes" id="UP000031668">
    <property type="component" value="Unassembled WGS sequence"/>
</dbReference>
<sequence length="173" mass="19918">MFITCGILFNHESPRRGENFVTRKITRGVASIKLGTMEFITLGNLDSCRDWGHAKDYVEAMWLMLQHDTPDDFVIATGSTMKVRDFAVKCFEYIGLQISWKGKGLDEIGVDQNGVTRIKINSKYFRAKEVNYLLGDPTKAKNQLHWIPKTTLEDLIKEMIETDLHTFQSHPEY</sequence>
<evidence type="ECO:0000256" key="1">
    <source>
        <dbReference type="ARBA" id="ARBA00001937"/>
    </source>
</evidence>
<comment type="caution">
    <text evidence="8">The sequence shown here is derived from an EMBL/GenBank/DDBJ whole genome shotgun (WGS) entry which is preliminary data.</text>
</comment>
<reference evidence="8 9" key="1">
    <citation type="journal article" date="2014" name="Genome Biol. Evol.">
        <title>The genome of the myxosporean Thelohanellus kitauei shows adaptations to nutrient acquisition within its fish host.</title>
        <authorList>
            <person name="Yang Y."/>
            <person name="Xiong J."/>
            <person name="Zhou Z."/>
            <person name="Huo F."/>
            <person name="Miao W."/>
            <person name="Ran C."/>
            <person name="Liu Y."/>
            <person name="Zhang J."/>
            <person name="Feng J."/>
            <person name="Wang M."/>
            <person name="Wang M."/>
            <person name="Wang L."/>
            <person name="Yao B."/>
        </authorList>
    </citation>
    <scope>NUCLEOTIDE SEQUENCE [LARGE SCALE GENOMIC DNA]</scope>
    <source>
        <strain evidence="8">Wuqing</strain>
    </source>
</reference>
<evidence type="ECO:0000256" key="5">
    <source>
        <dbReference type="ARBA" id="ARBA00023239"/>
    </source>
</evidence>
<evidence type="ECO:0000313" key="8">
    <source>
        <dbReference type="EMBL" id="KII65401.1"/>
    </source>
</evidence>
<evidence type="ECO:0000256" key="6">
    <source>
        <dbReference type="ARBA" id="ARBA00031085"/>
    </source>
</evidence>
<keyword evidence="5" id="KW-0456">Lyase</keyword>
<comment type="cofactor">
    <cofactor evidence="1">
        <name>NADP(+)</name>
        <dbReference type="ChEBI" id="CHEBI:58349"/>
    </cofactor>
</comment>
<dbReference type="PANTHER" id="PTHR43715">
    <property type="entry name" value="GDP-MANNOSE 4,6-DEHYDRATASE"/>
    <property type="match status" value="1"/>
</dbReference>
<dbReference type="SUPFAM" id="SSF51735">
    <property type="entry name" value="NAD(P)-binding Rossmann-fold domains"/>
    <property type="match status" value="1"/>
</dbReference>
<evidence type="ECO:0000256" key="4">
    <source>
        <dbReference type="ARBA" id="ARBA00011989"/>
    </source>
</evidence>
<dbReference type="GO" id="GO:0008446">
    <property type="term" value="F:GDP-mannose 4,6-dehydratase activity"/>
    <property type="evidence" value="ECO:0007669"/>
    <property type="project" value="UniProtKB-EC"/>
</dbReference>
<protein>
    <recommendedName>
        <fullName evidence="4">GDP-mannose 4,6-dehydratase</fullName>
        <ecNumber evidence="4">4.2.1.47</ecNumber>
    </recommendedName>
    <alternativeName>
        <fullName evidence="6">GDP-D-mannose dehydratase</fullName>
    </alternativeName>
</protein>
<dbReference type="Gene3D" id="3.40.50.720">
    <property type="entry name" value="NAD(P)-binding Rossmann-like Domain"/>
    <property type="match status" value="1"/>
</dbReference>
<feature type="domain" description="NAD(P)-binding" evidence="7">
    <location>
        <begin position="1"/>
        <end position="159"/>
    </location>
</feature>
<proteinExistence type="inferred from homology"/>
<comment type="similarity">
    <text evidence="3">Belongs to the NAD(P)-dependent epimerase/dehydratase family. GDP-mannose 4,6-dehydratase subfamily.</text>
</comment>
<gene>
    <name evidence="8" type="ORF">RF11_05113</name>
</gene>
<comment type="pathway">
    <text evidence="2">Nucleotide-sugar biosynthesis; GDP-L-fucose biosynthesis via de novo pathway; GDP-L-fucose from GDP-alpha-D-mannose: step 1/2.</text>
</comment>